<dbReference type="GO" id="GO:0004672">
    <property type="term" value="F:protein kinase activity"/>
    <property type="evidence" value="ECO:0007669"/>
    <property type="project" value="InterPro"/>
</dbReference>
<evidence type="ECO:0000313" key="4">
    <source>
        <dbReference type="EMBL" id="GAA0157035.1"/>
    </source>
</evidence>
<comment type="caution">
    <text evidence="4">The sequence shown here is derived from an EMBL/GenBank/DDBJ whole genome shotgun (WGS) entry which is preliminary data.</text>
</comment>
<feature type="transmembrane region" description="Helical" evidence="2">
    <location>
        <begin position="12"/>
        <end position="31"/>
    </location>
</feature>
<proteinExistence type="inferred from homology"/>
<dbReference type="InterPro" id="IPR051130">
    <property type="entry name" value="Mito_struct-func_regulator"/>
</dbReference>
<dbReference type="SUPFAM" id="SSF56112">
    <property type="entry name" value="Protein kinase-like (PK-like)"/>
    <property type="match status" value="1"/>
</dbReference>
<gene>
    <name evidence="4" type="ORF">LIER_14386</name>
</gene>
<dbReference type="EMBL" id="BAABME010003008">
    <property type="protein sequence ID" value="GAA0157035.1"/>
    <property type="molecule type" value="Genomic_DNA"/>
</dbReference>
<dbReference type="InterPro" id="IPR045307">
    <property type="entry name" value="ADCK1_dom"/>
</dbReference>
<dbReference type="GO" id="GO:0005524">
    <property type="term" value="F:ATP binding"/>
    <property type="evidence" value="ECO:0007669"/>
    <property type="project" value="UniProtKB-KW"/>
</dbReference>
<accession>A0AAV3Q0K9</accession>
<comment type="similarity">
    <text evidence="1">Belongs to the protein kinase superfamily. ADCK protein kinase family.</text>
</comment>
<keyword evidence="4" id="KW-0067">ATP-binding</keyword>
<evidence type="ECO:0000256" key="1">
    <source>
        <dbReference type="ARBA" id="ARBA00009670"/>
    </source>
</evidence>
<evidence type="ECO:0000259" key="3">
    <source>
        <dbReference type="SMART" id="SM00220"/>
    </source>
</evidence>
<dbReference type="InterPro" id="IPR000719">
    <property type="entry name" value="Prot_kinase_dom"/>
</dbReference>
<reference evidence="4 5" key="1">
    <citation type="submission" date="2024-01" db="EMBL/GenBank/DDBJ databases">
        <title>The complete chloroplast genome sequence of Lithospermum erythrorhizon: insights into the phylogenetic relationship among Boraginaceae species and the maternal lineages of purple gromwells.</title>
        <authorList>
            <person name="Okada T."/>
            <person name="Watanabe K."/>
        </authorList>
    </citation>
    <scope>NUCLEOTIDE SEQUENCE [LARGE SCALE GENOMIC DNA]</scope>
</reference>
<keyword evidence="2" id="KW-0472">Membrane</keyword>
<keyword evidence="2" id="KW-1133">Transmembrane helix</keyword>
<feature type="domain" description="Protein kinase" evidence="3">
    <location>
        <begin position="156"/>
        <end position="471"/>
    </location>
</feature>
<dbReference type="SMART" id="SM00220">
    <property type="entry name" value="S_TKc"/>
    <property type="match status" value="1"/>
</dbReference>
<evidence type="ECO:0000313" key="5">
    <source>
        <dbReference type="Proteomes" id="UP001454036"/>
    </source>
</evidence>
<keyword evidence="2" id="KW-0812">Transmembrane</keyword>
<dbReference type="Pfam" id="PF03109">
    <property type="entry name" value="ABC1"/>
    <property type="match status" value="1"/>
</dbReference>
<dbReference type="InterPro" id="IPR011009">
    <property type="entry name" value="Kinase-like_dom_sf"/>
</dbReference>
<name>A0AAV3Q0K9_LITER</name>
<sequence>MNRLLKSPAKSRFYLIAAAATGGAATITFHYRNPNHSSSTFLNGVVRSSRALFTVTRNVVDYKYSLHGLLPDSDEYEVELSKVNLRSARRTLKLCETNRGFYVKAGQFAAAVRQVPKEYSLTLSSLRDQVHPCQFNLIKEVLVENLGPNFSDVFVSFDEQPIAAASIAQVHHAVMKGHGEVAVKVQYPGLESHMKFDFATMNVLSKTIAWFFPEYRFGWLVEAFANSVVTELDFIQEAKHTERMGENFRNNKMVEVPRIYWDHTTRQVLTMQFCEGKKVNDLEFLKLNGISPVKVAKVLAEVCAEMIFVHGFLHGDLHPGNILVSPKGNGRFSLVLLDHGICKQLDENFRENYCQLWKALIFMDSNKIQQIGDQFGAGKYSRFFPVIFTGRPINSKSALGRGMSAEEKKILRQELKSLKMEDVSSFMESLPPDFLSVLRTDGLLRSLISNLGASQQARLLAYAKYAMHSLYLRSNATSGFKMQATFTRFRNGVKYIQLRLILELLGLFSWIEGKRGVFTQLLQHIHYSISNYLKSLLPLSRILIV</sequence>
<dbReference type="CDD" id="cd13969">
    <property type="entry name" value="ADCK1-like"/>
    <property type="match status" value="1"/>
</dbReference>
<dbReference type="Gene3D" id="1.10.510.10">
    <property type="entry name" value="Transferase(Phosphotransferase) domain 1"/>
    <property type="match status" value="1"/>
</dbReference>
<dbReference type="AlphaFoldDB" id="A0AAV3Q0K9"/>
<keyword evidence="5" id="KW-1185">Reference proteome</keyword>
<dbReference type="PANTHER" id="PTHR43173:SF28">
    <property type="entry name" value="AARF DOMAIN CONTAINING KINASE 5"/>
    <property type="match status" value="1"/>
</dbReference>
<protein>
    <submittedName>
        <fullName evidence="4">ATP-binding cassette</fullName>
    </submittedName>
</protein>
<dbReference type="InterPro" id="IPR004147">
    <property type="entry name" value="ABC1_dom"/>
</dbReference>
<evidence type="ECO:0000256" key="2">
    <source>
        <dbReference type="SAM" id="Phobius"/>
    </source>
</evidence>
<organism evidence="4 5">
    <name type="scientific">Lithospermum erythrorhizon</name>
    <name type="common">Purple gromwell</name>
    <name type="synonym">Lithospermum officinale var. erythrorhizon</name>
    <dbReference type="NCBI Taxonomy" id="34254"/>
    <lineage>
        <taxon>Eukaryota</taxon>
        <taxon>Viridiplantae</taxon>
        <taxon>Streptophyta</taxon>
        <taxon>Embryophyta</taxon>
        <taxon>Tracheophyta</taxon>
        <taxon>Spermatophyta</taxon>
        <taxon>Magnoliopsida</taxon>
        <taxon>eudicotyledons</taxon>
        <taxon>Gunneridae</taxon>
        <taxon>Pentapetalae</taxon>
        <taxon>asterids</taxon>
        <taxon>lamiids</taxon>
        <taxon>Boraginales</taxon>
        <taxon>Boraginaceae</taxon>
        <taxon>Boraginoideae</taxon>
        <taxon>Lithospermeae</taxon>
        <taxon>Lithospermum</taxon>
    </lineage>
</organism>
<dbReference type="Proteomes" id="UP001454036">
    <property type="component" value="Unassembled WGS sequence"/>
</dbReference>
<keyword evidence="4" id="KW-0547">Nucleotide-binding</keyword>
<dbReference type="PANTHER" id="PTHR43173">
    <property type="entry name" value="ABC1 FAMILY PROTEIN"/>
    <property type="match status" value="1"/>
</dbReference>